<dbReference type="PROSITE" id="PS50885">
    <property type="entry name" value="HAMP"/>
    <property type="match status" value="1"/>
</dbReference>
<evidence type="ECO:0000256" key="4">
    <source>
        <dbReference type="ARBA" id="ARBA00022475"/>
    </source>
</evidence>
<keyword evidence="6" id="KW-0808">Transferase</keyword>
<dbReference type="InterPro" id="IPR004358">
    <property type="entry name" value="Sig_transdc_His_kin-like_C"/>
</dbReference>
<keyword evidence="8" id="KW-0547">Nucleotide-binding</keyword>
<evidence type="ECO:0000256" key="9">
    <source>
        <dbReference type="ARBA" id="ARBA00022777"/>
    </source>
</evidence>
<dbReference type="Gene3D" id="3.30.565.10">
    <property type="entry name" value="Histidine kinase-like ATPase, C-terminal domain"/>
    <property type="match status" value="1"/>
</dbReference>
<dbReference type="InterPro" id="IPR005467">
    <property type="entry name" value="His_kinase_dom"/>
</dbReference>
<dbReference type="Pfam" id="PF06580">
    <property type="entry name" value="His_kinase"/>
    <property type="match status" value="1"/>
</dbReference>
<dbReference type="PANTHER" id="PTHR34220">
    <property type="entry name" value="SENSOR HISTIDINE KINASE YPDA"/>
    <property type="match status" value="1"/>
</dbReference>
<evidence type="ECO:0000313" key="18">
    <source>
        <dbReference type="Proteomes" id="UP000823842"/>
    </source>
</evidence>
<keyword evidence="4" id="KW-1003">Cell membrane</keyword>
<evidence type="ECO:0000256" key="13">
    <source>
        <dbReference type="ARBA" id="ARBA00023136"/>
    </source>
</evidence>
<dbReference type="EC" id="2.7.13.3" evidence="3"/>
<dbReference type="InterPro" id="IPR003660">
    <property type="entry name" value="HAMP_dom"/>
</dbReference>
<feature type="transmembrane region" description="Helical" evidence="14">
    <location>
        <begin position="300"/>
        <end position="324"/>
    </location>
</feature>
<dbReference type="GO" id="GO:0000155">
    <property type="term" value="F:phosphorelay sensor kinase activity"/>
    <property type="evidence" value="ECO:0007669"/>
    <property type="project" value="InterPro"/>
</dbReference>
<evidence type="ECO:0000256" key="11">
    <source>
        <dbReference type="ARBA" id="ARBA00022989"/>
    </source>
</evidence>
<dbReference type="Gene3D" id="6.10.340.10">
    <property type="match status" value="1"/>
</dbReference>
<dbReference type="Proteomes" id="UP000823842">
    <property type="component" value="Unassembled WGS sequence"/>
</dbReference>
<dbReference type="InterPro" id="IPR010559">
    <property type="entry name" value="Sig_transdc_His_kin_internal"/>
</dbReference>
<evidence type="ECO:0000256" key="1">
    <source>
        <dbReference type="ARBA" id="ARBA00000085"/>
    </source>
</evidence>
<evidence type="ECO:0000259" key="16">
    <source>
        <dbReference type="PROSITE" id="PS50885"/>
    </source>
</evidence>
<keyword evidence="5" id="KW-0597">Phosphoprotein</keyword>
<dbReference type="PROSITE" id="PS50109">
    <property type="entry name" value="HIS_KIN"/>
    <property type="match status" value="1"/>
</dbReference>
<reference evidence="17" key="2">
    <citation type="submission" date="2021-04" db="EMBL/GenBank/DDBJ databases">
        <authorList>
            <person name="Gilroy R."/>
        </authorList>
    </citation>
    <scope>NUCLEOTIDE SEQUENCE</scope>
    <source>
        <strain evidence="17">ChiSjej1B19-5720</strain>
    </source>
</reference>
<name>A0A9D2RWG1_9FIRM</name>
<dbReference type="GO" id="GO:0005886">
    <property type="term" value="C:plasma membrane"/>
    <property type="evidence" value="ECO:0007669"/>
    <property type="project" value="UniProtKB-SubCell"/>
</dbReference>
<feature type="domain" description="Histidine kinase" evidence="15">
    <location>
        <begin position="399"/>
        <end position="595"/>
    </location>
</feature>
<reference evidence="17" key="1">
    <citation type="journal article" date="2021" name="PeerJ">
        <title>Extensive microbial diversity within the chicken gut microbiome revealed by metagenomics and culture.</title>
        <authorList>
            <person name="Gilroy R."/>
            <person name="Ravi A."/>
            <person name="Getino M."/>
            <person name="Pursley I."/>
            <person name="Horton D.L."/>
            <person name="Alikhan N.F."/>
            <person name="Baker D."/>
            <person name="Gharbi K."/>
            <person name="Hall N."/>
            <person name="Watson M."/>
            <person name="Adriaenssens E.M."/>
            <person name="Foster-Nyarko E."/>
            <person name="Jarju S."/>
            <person name="Secka A."/>
            <person name="Antonio M."/>
            <person name="Oren A."/>
            <person name="Chaudhuri R.R."/>
            <person name="La Ragione R."/>
            <person name="Hildebrand F."/>
            <person name="Pallen M.J."/>
        </authorList>
    </citation>
    <scope>NUCLEOTIDE SEQUENCE</scope>
    <source>
        <strain evidence="17">ChiSjej1B19-5720</strain>
    </source>
</reference>
<keyword evidence="12" id="KW-0902">Two-component regulatory system</keyword>
<evidence type="ECO:0000256" key="14">
    <source>
        <dbReference type="SAM" id="Phobius"/>
    </source>
</evidence>
<comment type="caution">
    <text evidence="17">The sequence shown here is derived from an EMBL/GenBank/DDBJ whole genome shotgun (WGS) entry which is preliminary data.</text>
</comment>
<feature type="transmembrane region" description="Helical" evidence="14">
    <location>
        <begin position="12"/>
        <end position="33"/>
    </location>
</feature>
<evidence type="ECO:0000313" key="17">
    <source>
        <dbReference type="EMBL" id="HJB27765.1"/>
    </source>
</evidence>
<proteinExistence type="predicted"/>
<dbReference type="Pfam" id="PF02743">
    <property type="entry name" value="dCache_1"/>
    <property type="match status" value="1"/>
</dbReference>
<dbReference type="InterPro" id="IPR036890">
    <property type="entry name" value="HATPase_C_sf"/>
</dbReference>
<feature type="domain" description="HAMP" evidence="16">
    <location>
        <begin position="325"/>
        <end position="378"/>
    </location>
</feature>
<keyword evidence="10" id="KW-0067">ATP-binding</keyword>
<dbReference type="AlphaFoldDB" id="A0A9D2RWG1"/>
<dbReference type="SUPFAM" id="SSF55874">
    <property type="entry name" value="ATPase domain of HSP90 chaperone/DNA topoisomerase II/histidine kinase"/>
    <property type="match status" value="1"/>
</dbReference>
<sequence length="596" mass="67852">MKKRKKTISIRWILVWVYSILMVAIVGGMGLYVNHVTTSYFIETAREYNEQLTTQASVNINTYFEGVNEALERFVSDEDVYEAVAQEKDLDDYDRYLLRKRVQSQLTTLLSTQKTIRWAFIMSDNGYIFSDTISGVPKMDEPIIEELEATYKEEETAPIHYYSVMPRIYGSPGNDSLEIPVSQGIRDFSSFGSKNKGVVVASLSLSQLDTVFAELEEKNGFTSFIIDEDGKIYYSSDLEYVGERKEKYLEDHGITKSEEGVMYDESGSVQFLFNDNELSVNDWHIVVLANMDDLEGRFHAVSALVFAITIGAIVLAVFAGWMVAFRVTKPLMLLTKEMDRVSGDHLGVSLEGKTMLAEIDSLYKRYNKMQGRIQDLIDQVYYEKMRQKEAQYEALQSKISPHFLYNSLQTINSLCMLNRSEEAQEAVNALAEMLEYLVYENNEKVTLDRELSHIESYLKLQKMRYYEQFSVAMDIDPGCRECVISKLMIQPVVENAVIHGLAPRQGGGILEISAGCRDGILTVTVKDNGVGMSQEETERLYSYMNSEDRNSEKKSIGLSNIQERIRLKFGSGYGITIESKEGEGTRITIRMPAVYE</sequence>
<dbReference type="PANTHER" id="PTHR34220:SF11">
    <property type="entry name" value="SENSOR PROTEIN KINASE HPTS"/>
    <property type="match status" value="1"/>
</dbReference>
<evidence type="ECO:0000256" key="7">
    <source>
        <dbReference type="ARBA" id="ARBA00022692"/>
    </source>
</evidence>
<dbReference type="GO" id="GO:0005524">
    <property type="term" value="F:ATP binding"/>
    <property type="evidence" value="ECO:0007669"/>
    <property type="project" value="UniProtKB-KW"/>
</dbReference>
<keyword evidence="9 17" id="KW-0418">Kinase</keyword>
<keyword evidence="13 14" id="KW-0472">Membrane</keyword>
<keyword evidence="7 14" id="KW-0812">Transmembrane</keyword>
<dbReference type="SUPFAM" id="SSF158472">
    <property type="entry name" value="HAMP domain-like"/>
    <property type="match status" value="1"/>
</dbReference>
<accession>A0A9D2RWG1</accession>
<comment type="subcellular location">
    <subcellularLocation>
        <location evidence="2">Cell membrane</location>
        <topology evidence="2">Multi-pass membrane protein</topology>
    </subcellularLocation>
</comment>
<dbReference type="Pfam" id="PF02518">
    <property type="entry name" value="HATPase_c"/>
    <property type="match status" value="1"/>
</dbReference>
<dbReference type="InterPro" id="IPR033479">
    <property type="entry name" value="dCache_1"/>
</dbReference>
<gene>
    <name evidence="17" type="ORF">IAA06_03100</name>
</gene>
<protein>
    <recommendedName>
        <fullName evidence="3">histidine kinase</fullName>
        <ecNumber evidence="3">2.7.13.3</ecNumber>
    </recommendedName>
</protein>
<dbReference type="SMART" id="SM00387">
    <property type="entry name" value="HATPase_c"/>
    <property type="match status" value="1"/>
</dbReference>
<dbReference type="InterPro" id="IPR050640">
    <property type="entry name" value="Bact_2-comp_sensor_kinase"/>
</dbReference>
<organism evidence="17 18">
    <name type="scientific">Candidatus Blautia faecavium</name>
    <dbReference type="NCBI Taxonomy" id="2838487"/>
    <lineage>
        <taxon>Bacteria</taxon>
        <taxon>Bacillati</taxon>
        <taxon>Bacillota</taxon>
        <taxon>Clostridia</taxon>
        <taxon>Lachnospirales</taxon>
        <taxon>Lachnospiraceae</taxon>
        <taxon>Blautia</taxon>
    </lineage>
</organism>
<evidence type="ECO:0000256" key="2">
    <source>
        <dbReference type="ARBA" id="ARBA00004651"/>
    </source>
</evidence>
<evidence type="ECO:0000256" key="6">
    <source>
        <dbReference type="ARBA" id="ARBA00022679"/>
    </source>
</evidence>
<comment type="catalytic activity">
    <reaction evidence="1">
        <text>ATP + protein L-histidine = ADP + protein N-phospho-L-histidine.</text>
        <dbReference type="EC" id="2.7.13.3"/>
    </reaction>
</comment>
<evidence type="ECO:0000256" key="8">
    <source>
        <dbReference type="ARBA" id="ARBA00022741"/>
    </source>
</evidence>
<evidence type="ECO:0000259" key="15">
    <source>
        <dbReference type="PROSITE" id="PS50109"/>
    </source>
</evidence>
<dbReference type="EMBL" id="DWYZ01000069">
    <property type="protein sequence ID" value="HJB27765.1"/>
    <property type="molecule type" value="Genomic_DNA"/>
</dbReference>
<evidence type="ECO:0000256" key="5">
    <source>
        <dbReference type="ARBA" id="ARBA00022553"/>
    </source>
</evidence>
<evidence type="ECO:0000256" key="12">
    <source>
        <dbReference type="ARBA" id="ARBA00023012"/>
    </source>
</evidence>
<evidence type="ECO:0000256" key="10">
    <source>
        <dbReference type="ARBA" id="ARBA00022840"/>
    </source>
</evidence>
<dbReference type="Gene3D" id="3.30.450.20">
    <property type="entry name" value="PAS domain"/>
    <property type="match status" value="2"/>
</dbReference>
<dbReference type="PRINTS" id="PR00344">
    <property type="entry name" value="BCTRLSENSOR"/>
</dbReference>
<keyword evidence="11 14" id="KW-1133">Transmembrane helix</keyword>
<dbReference type="InterPro" id="IPR003594">
    <property type="entry name" value="HATPase_dom"/>
</dbReference>
<evidence type="ECO:0000256" key="3">
    <source>
        <dbReference type="ARBA" id="ARBA00012438"/>
    </source>
</evidence>